<evidence type="ECO:0000256" key="2">
    <source>
        <dbReference type="ARBA" id="ARBA00022803"/>
    </source>
</evidence>
<dbReference type="RefSeq" id="XP_019037302.1">
    <property type="nucleotide sequence ID" value="XM_019180678.1"/>
</dbReference>
<proteinExistence type="predicted"/>
<evidence type="ECO:0000256" key="1">
    <source>
        <dbReference type="ARBA" id="ARBA00022737"/>
    </source>
</evidence>
<dbReference type="GO" id="GO:0004596">
    <property type="term" value="F:protein-N-terminal amino-acid acetyltransferase activity"/>
    <property type="evidence" value="ECO:0007669"/>
    <property type="project" value="EnsemblFungi"/>
</dbReference>
<keyword evidence="1" id="KW-0677">Repeat</keyword>
<dbReference type="PANTHER" id="PTHR22767:SF2">
    <property type="entry name" value="N(ALPHA)-ACETYLTRANSFERASE 15_16, ISOFORM A"/>
    <property type="match status" value="1"/>
</dbReference>
<dbReference type="InterPro" id="IPR011990">
    <property type="entry name" value="TPR-like_helical_dom_sf"/>
</dbReference>
<name>A0A1E3NYC1_WICAA</name>
<dbReference type="SMART" id="SM00028">
    <property type="entry name" value="TPR"/>
    <property type="match status" value="5"/>
</dbReference>
<feature type="non-terminal residue" evidence="3">
    <location>
        <position position="685"/>
    </location>
</feature>
<dbReference type="Proteomes" id="UP000094112">
    <property type="component" value="Unassembled WGS sequence"/>
</dbReference>
<dbReference type="InterPro" id="IPR021183">
    <property type="entry name" value="NatA_aux_su"/>
</dbReference>
<keyword evidence="4" id="KW-1185">Reference proteome</keyword>
<gene>
    <name evidence="3" type="ORF">WICANDRAFT_16147</name>
</gene>
<dbReference type="InterPro" id="IPR019734">
    <property type="entry name" value="TPR_rpt"/>
</dbReference>
<evidence type="ECO:0000313" key="3">
    <source>
        <dbReference type="EMBL" id="ODQ58095.1"/>
    </source>
</evidence>
<dbReference type="GO" id="GO:0031415">
    <property type="term" value="C:NatA complex"/>
    <property type="evidence" value="ECO:0007669"/>
    <property type="project" value="EnsemblFungi"/>
</dbReference>
<dbReference type="AlphaFoldDB" id="A0A1E3NYC1"/>
<dbReference type="SUPFAM" id="SSF48452">
    <property type="entry name" value="TPR-like"/>
    <property type="match status" value="2"/>
</dbReference>
<dbReference type="PANTHER" id="PTHR22767">
    <property type="entry name" value="N-TERMINAL ACETYLTRANSFERASE-RELATED"/>
    <property type="match status" value="1"/>
</dbReference>
<dbReference type="GO" id="GO:0043022">
    <property type="term" value="F:ribosome binding"/>
    <property type="evidence" value="ECO:0007669"/>
    <property type="project" value="EnsemblFungi"/>
</dbReference>
<dbReference type="Gene3D" id="1.25.40.1010">
    <property type="match status" value="1"/>
</dbReference>
<dbReference type="GO" id="GO:0010698">
    <property type="term" value="F:acetyltransferase activator activity"/>
    <property type="evidence" value="ECO:0007669"/>
    <property type="project" value="EnsemblFungi"/>
</dbReference>
<accession>A0A1E3NYC1</accession>
<evidence type="ECO:0000313" key="4">
    <source>
        <dbReference type="Proteomes" id="UP000094112"/>
    </source>
</evidence>
<dbReference type="STRING" id="683960.A0A1E3NYC1"/>
<reference evidence="3 4" key="1">
    <citation type="journal article" date="2016" name="Proc. Natl. Acad. Sci. U.S.A.">
        <title>Comparative genomics of biotechnologically important yeasts.</title>
        <authorList>
            <person name="Riley R."/>
            <person name="Haridas S."/>
            <person name="Wolfe K.H."/>
            <person name="Lopes M.R."/>
            <person name="Hittinger C.T."/>
            <person name="Goeker M."/>
            <person name="Salamov A.A."/>
            <person name="Wisecaver J.H."/>
            <person name="Long T.M."/>
            <person name="Calvey C.H."/>
            <person name="Aerts A.L."/>
            <person name="Barry K.W."/>
            <person name="Choi C."/>
            <person name="Clum A."/>
            <person name="Coughlan A.Y."/>
            <person name="Deshpande S."/>
            <person name="Douglass A.P."/>
            <person name="Hanson S.J."/>
            <person name="Klenk H.-P."/>
            <person name="LaButti K.M."/>
            <person name="Lapidus A."/>
            <person name="Lindquist E.A."/>
            <person name="Lipzen A.M."/>
            <person name="Meier-Kolthoff J.P."/>
            <person name="Ohm R.A."/>
            <person name="Otillar R.P."/>
            <person name="Pangilinan J.L."/>
            <person name="Peng Y."/>
            <person name="Rokas A."/>
            <person name="Rosa C.A."/>
            <person name="Scheuner C."/>
            <person name="Sibirny A.A."/>
            <person name="Slot J.C."/>
            <person name="Stielow J.B."/>
            <person name="Sun H."/>
            <person name="Kurtzman C.P."/>
            <person name="Blackwell M."/>
            <person name="Grigoriev I.V."/>
            <person name="Jeffries T.W."/>
        </authorList>
    </citation>
    <scope>NUCLEOTIDE SEQUENCE [LARGE SCALE GENOMIC DNA]</scope>
    <source>
        <strain evidence="4">ATCC 58044 / CBS 1984 / NCYC 433 / NRRL Y-366-8</strain>
    </source>
</reference>
<evidence type="ECO:0008006" key="5">
    <source>
        <dbReference type="Google" id="ProtNLM"/>
    </source>
</evidence>
<organism evidence="3 4">
    <name type="scientific">Wickerhamomyces anomalus (strain ATCC 58044 / CBS 1984 / NCYC 433 / NRRL Y-366-8)</name>
    <name type="common">Yeast</name>
    <name type="synonym">Hansenula anomala</name>
    <dbReference type="NCBI Taxonomy" id="683960"/>
    <lineage>
        <taxon>Eukaryota</taxon>
        <taxon>Fungi</taxon>
        <taxon>Dikarya</taxon>
        <taxon>Ascomycota</taxon>
        <taxon>Saccharomycotina</taxon>
        <taxon>Saccharomycetes</taxon>
        <taxon>Phaffomycetales</taxon>
        <taxon>Wickerhamomycetaceae</taxon>
        <taxon>Wickerhamomyces</taxon>
    </lineage>
</organism>
<dbReference type="FunFam" id="1.25.40.1040:FF:000003">
    <property type="entry name" value="N-terminal acetyltransferase A, auxiliary subunit"/>
    <property type="match status" value="1"/>
</dbReference>
<dbReference type="OrthoDB" id="10263032at2759"/>
<dbReference type="PIRSF" id="PIRSF000422">
    <property type="entry name" value="N-terminal-AcTrfase-A_aux_su"/>
    <property type="match status" value="1"/>
</dbReference>
<protein>
    <recommendedName>
        <fullName evidence="5">N-terminal acetyltransferase A, auxiliary subunit</fullName>
    </recommendedName>
</protein>
<dbReference type="Gene3D" id="1.25.40.1040">
    <property type="match status" value="1"/>
</dbReference>
<dbReference type="Pfam" id="PF12569">
    <property type="entry name" value="NatA_aux_su"/>
    <property type="match status" value="1"/>
</dbReference>
<dbReference type="EMBL" id="KV454212">
    <property type="protein sequence ID" value="ODQ58095.1"/>
    <property type="molecule type" value="Genomic_DNA"/>
</dbReference>
<keyword evidence="2" id="KW-0802">TPR repeat</keyword>
<sequence>MSRRKGQPIITSKEDGSFREALKLYESKQYKKSLKLTEGILKKNSNYADAYALKALLLHFLNEPTDSESYVGKAIAKNPDSPIINHVLGILRRNQLNYVEAAKFFKKALDNGATNKQIWRDLSTMEVQNRDYKNLSISRHAYLEEFLGFRANWTGLATAHHLNKDYAAAEKVLTKFEELAKGKLTDAEMFEHSELQLYKNHLINEQDTERALKDLDELDTLDKLDEMESRAKYLMKLGRSKEASKVYRQLLKRNPDNFKYYTLLEASLGTLTKSPKYRDALYQKLVKFYPRSDAPRFIPLTFLKGELFAQRVGDYILSLLKRGVPATFTNVKPLYSDPEKVEIIEKIVLDFLPKSLEISPLVWVWTSYFLSQHYLKKGDVTSAKTYIEAAVEHTPTLVELYILKARVYKHLGDFNKAADIMNEGRLLDLQDRFINSKAVKYYLRSDNVDEALTLVSLFTKNDNSVNGVKDLHLMQANWFIIESAEAFFRLYETSVAKNELEDAQKYLGLSVKRFNGIVKIFEEYYNDQLDFHTFCLRKGTARAYIDMVYWEDKVFANPVYCRAVEGVSKIYFQLFDKPTKEEEHEDHEDHKKKDKKAKKDKIAKQKALEGERAKHLAYVDDSDVFGEKLIETSTPLEDFQKIFFNHLLEQGGDKILTNDLQYNVQFRLNKVALAMGALTKLKTLT</sequence>
<dbReference type="GeneID" id="30197924"/>